<proteinExistence type="predicted"/>
<evidence type="ECO:0000313" key="4">
    <source>
        <dbReference type="EMBL" id="MDP9892595.1"/>
    </source>
</evidence>
<dbReference type="SMART" id="SM00047">
    <property type="entry name" value="LYZ2"/>
    <property type="match status" value="1"/>
</dbReference>
<dbReference type="EMBL" id="JAUSRD010000003">
    <property type="protein sequence ID" value="MDP9892595.1"/>
    <property type="molecule type" value="Genomic_DNA"/>
</dbReference>
<gene>
    <name evidence="4" type="ORF">J2W31_001700</name>
</gene>
<organism evidence="4 5">
    <name type="scientific">Variovorax boronicumulans</name>
    <dbReference type="NCBI Taxonomy" id="436515"/>
    <lineage>
        <taxon>Bacteria</taxon>
        <taxon>Pseudomonadati</taxon>
        <taxon>Pseudomonadota</taxon>
        <taxon>Betaproteobacteria</taxon>
        <taxon>Burkholderiales</taxon>
        <taxon>Comamonadaceae</taxon>
        <taxon>Variovorax</taxon>
    </lineage>
</organism>
<feature type="region of interest" description="Disordered" evidence="2">
    <location>
        <begin position="231"/>
        <end position="258"/>
    </location>
</feature>
<name>A0AAW8D043_9BURK</name>
<dbReference type="Gene3D" id="1.10.530.10">
    <property type="match status" value="1"/>
</dbReference>
<dbReference type="RefSeq" id="WP_307684451.1">
    <property type="nucleotide sequence ID" value="NZ_JAUSRD010000003.1"/>
</dbReference>
<dbReference type="Proteomes" id="UP001242045">
    <property type="component" value="Unassembled WGS sequence"/>
</dbReference>
<feature type="compositionally biased region" description="Basic and acidic residues" evidence="2">
    <location>
        <begin position="187"/>
        <end position="196"/>
    </location>
</feature>
<reference evidence="4" key="1">
    <citation type="submission" date="2023-07" db="EMBL/GenBank/DDBJ databases">
        <title>Sorghum-associated microbial communities from plants grown in Nebraska, USA.</title>
        <authorList>
            <person name="Schachtman D."/>
        </authorList>
    </citation>
    <scope>NUCLEOTIDE SEQUENCE</scope>
    <source>
        <strain evidence="4">DS3754</strain>
    </source>
</reference>
<feature type="compositionally biased region" description="Low complexity" evidence="2">
    <location>
        <begin position="238"/>
        <end position="247"/>
    </location>
</feature>
<dbReference type="InterPro" id="IPR002901">
    <property type="entry name" value="MGlyc_endo_b_GlcNAc-like_dom"/>
</dbReference>
<evidence type="ECO:0000256" key="1">
    <source>
        <dbReference type="ARBA" id="ARBA00022801"/>
    </source>
</evidence>
<feature type="region of interest" description="Disordered" evidence="2">
    <location>
        <begin position="177"/>
        <end position="196"/>
    </location>
</feature>
<dbReference type="AlphaFoldDB" id="A0AAW8D043"/>
<evidence type="ECO:0000256" key="2">
    <source>
        <dbReference type="SAM" id="MobiDB-lite"/>
    </source>
</evidence>
<evidence type="ECO:0000259" key="3">
    <source>
        <dbReference type="SMART" id="SM00047"/>
    </source>
</evidence>
<dbReference type="PANTHER" id="PTHR33308:SF9">
    <property type="entry name" value="PEPTIDOGLYCAN HYDROLASE FLGJ"/>
    <property type="match status" value="1"/>
</dbReference>
<dbReference type="PANTHER" id="PTHR33308">
    <property type="entry name" value="PEPTIDOGLYCAN HYDROLASE FLGJ"/>
    <property type="match status" value="1"/>
</dbReference>
<dbReference type="InterPro" id="IPR051056">
    <property type="entry name" value="Glycosyl_Hydrolase_73"/>
</dbReference>
<dbReference type="Pfam" id="PF01832">
    <property type="entry name" value="Glucosaminidase"/>
    <property type="match status" value="1"/>
</dbReference>
<evidence type="ECO:0000313" key="5">
    <source>
        <dbReference type="Proteomes" id="UP001242045"/>
    </source>
</evidence>
<accession>A0AAW8D043</accession>
<keyword evidence="1" id="KW-0378">Hydrolase</keyword>
<protein>
    <recommendedName>
        <fullName evidence="3">Mannosyl-glycoprotein endo-beta-N-acetylglucosamidase-like domain-containing protein</fullName>
    </recommendedName>
</protein>
<dbReference type="GO" id="GO:0004040">
    <property type="term" value="F:amidase activity"/>
    <property type="evidence" value="ECO:0007669"/>
    <property type="project" value="InterPro"/>
</dbReference>
<comment type="caution">
    <text evidence="4">The sequence shown here is derived from an EMBL/GenBank/DDBJ whole genome shotgun (WGS) entry which is preliminary data.</text>
</comment>
<sequence length="986" mass="101613">MEAVSVLDALYPAGIPAIVPRVNNRADFVNTYGDAAAVAGRALGVDPKILLGQWGLETGWGKSIIPGTNNLGNIKDFAGGGVAATDNMTGSRDKYRAYASPEAFASDYASLIQRKYPGAMGAGSDPAKFAAGLRGYAEDPRYADKLIQASRMASGAPGPVWNAIGKAVGSLIPSANAQPQQTAQKANMDKPTEDTLSREWQQLNEQFTPNAQATQVKADPWEELNAQFAAPVVSRSKQPQQGTQQPRQEGDTQPVGVGTGIRAGMATSPAGLFINAFAPGSTENKLVKGLASGFADVGNTIINRGTKVGTDLWSGIDDPNGLIDPKFKRPAGNLSGLVTGQQAMSPAEAENAARAASLDQFNKENASLPFTAGRIGGNVLATLPIGGVLGGLVKGAATVPGLARMVPGLNAVGDAIRTGGMTTGLAPAGIPGQIGNMALRMAGGAANGGAASALIDPNAAKAGAAVGALLPPVIAGAGKVGSLAAAGIRSLRTPDEVRAAKAILEAGGLTNPQEAAAVRAALAQQGPNIVAEGPTVPQILQNPGVSQLARTLQNSGGTALMEKEAAQSAARLSALDRVSPVTGTVQQSAENFGNSVAANVIPAEAQASRRVNAAFDAVDPFNQTRINLPLDAMQQARDKFLGPGTFGTGSKAEAALAEARRIGVDELPAVTAATTGGARSQLPKPVAFREIQNMRSSLGEAAQQASEKGANKEAAALRQMITDLDNQTAQVAAGRGGQGEYFPADIVKAWQDAVQLHADKMQKFHTGPQASMFRNSGDGLPQAQGAELAGKFFSPRMSQASDIASFNRIATPETREALKNYAITDAANQTERLGNLTNAKFNNWLKARSGAIEGLMTEGERAQLQGVGADLMRADKAATLNMAKGSPTVQNALSLGVLDNKLLDMAARRIPFIGSVTGPMLEGLKATARKGKVERIGGLLADPEALDMALAQYLSQSSRQPIGLLDPAWIGLTRALPVLPAGSGHQ</sequence>
<feature type="domain" description="Mannosyl-glycoprotein endo-beta-N-acetylglucosamidase-like" evidence="3">
    <location>
        <begin position="18"/>
        <end position="162"/>
    </location>
</feature>